<evidence type="ECO:0000256" key="7">
    <source>
        <dbReference type="ARBA" id="ARBA00022692"/>
    </source>
</evidence>
<proteinExistence type="inferred from homology"/>
<comment type="pathway">
    <text evidence="2">Protein modification; protein glycosylation.</text>
</comment>
<keyword evidence="15" id="KW-1185">Reference proteome</keyword>
<evidence type="ECO:0000256" key="6">
    <source>
        <dbReference type="ARBA" id="ARBA00022679"/>
    </source>
</evidence>
<evidence type="ECO:0000256" key="3">
    <source>
        <dbReference type="ARBA" id="ARBA00006739"/>
    </source>
</evidence>
<dbReference type="GO" id="GO:0004581">
    <property type="term" value="F:dolichyl-phosphate beta-glucosyltransferase activity"/>
    <property type="evidence" value="ECO:0007669"/>
    <property type="project" value="UniProtKB-EC"/>
</dbReference>
<evidence type="ECO:0000256" key="12">
    <source>
        <dbReference type="ARBA" id="ARBA00045097"/>
    </source>
</evidence>
<keyword evidence="9" id="KW-0735">Signal-anchor</keyword>
<accession>A0ABW2AWX0</accession>
<comment type="similarity">
    <text evidence="3">Belongs to the glycosyltransferase 2 family.</text>
</comment>
<comment type="subcellular location">
    <subcellularLocation>
        <location evidence="1">Endoplasmic reticulum membrane</location>
        <topology evidence="1">Single-pass membrane protein</topology>
    </subcellularLocation>
</comment>
<dbReference type="Pfam" id="PF00535">
    <property type="entry name" value="Glycos_transf_2"/>
    <property type="match status" value="1"/>
</dbReference>
<keyword evidence="7" id="KW-0812">Transmembrane</keyword>
<name>A0ABW2AWX0_9MICO</name>
<keyword evidence="6 14" id="KW-0808">Transferase</keyword>
<evidence type="ECO:0000256" key="9">
    <source>
        <dbReference type="ARBA" id="ARBA00022968"/>
    </source>
</evidence>
<dbReference type="PANTHER" id="PTHR10859">
    <property type="entry name" value="GLYCOSYL TRANSFERASE"/>
    <property type="match status" value="1"/>
</dbReference>
<keyword evidence="8" id="KW-0256">Endoplasmic reticulum</keyword>
<keyword evidence="5 14" id="KW-0328">Glycosyltransferase</keyword>
<organism evidence="14 15">
    <name type="scientific">Branchiibius cervicis</name>
    <dbReference type="NCBI Taxonomy" id="908252"/>
    <lineage>
        <taxon>Bacteria</taxon>
        <taxon>Bacillati</taxon>
        <taxon>Actinomycetota</taxon>
        <taxon>Actinomycetes</taxon>
        <taxon>Micrococcales</taxon>
        <taxon>Dermacoccaceae</taxon>
        <taxon>Branchiibius</taxon>
    </lineage>
</organism>
<evidence type="ECO:0000313" key="14">
    <source>
        <dbReference type="EMBL" id="MFC6715557.1"/>
    </source>
</evidence>
<evidence type="ECO:0000256" key="1">
    <source>
        <dbReference type="ARBA" id="ARBA00004389"/>
    </source>
</evidence>
<reference evidence="15" key="1">
    <citation type="journal article" date="2019" name="Int. J. Syst. Evol. Microbiol.">
        <title>The Global Catalogue of Microorganisms (GCM) 10K type strain sequencing project: providing services to taxonomists for standard genome sequencing and annotation.</title>
        <authorList>
            <consortium name="The Broad Institute Genomics Platform"/>
            <consortium name="The Broad Institute Genome Sequencing Center for Infectious Disease"/>
            <person name="Wu L."/>
            <person name="Ma J."/>
        </authorList>
    </citation>
    <scope>NUCLEOTIDE SEQUENCE [LARGE SCALE GENOMIC DNA]</scope>
    <source>
        <strain evidence="15">NBRC 106593</strain>
    </source>
</reference>
<evidence type="ECO:0000256" key="8">
    <source>
        <dbReference type="ARBA" id="ARBA00022824"/>
    </source>
</evidence>
<protein>
    <recommendedName>
        <fullName evidence="4">dolichyl-phosphate beta-glucosyltransferase</fullName>
        <ecNumber evidence="4">2.4.1.117</ecNumber>
    </recommendedName>
</protein>
<evidence type="ECO:0000313" key="15">
    <source>
        <dbReference type="Proteomes" id="UP001596356"/>
    </source>
</evidence>
<dbReference type="SUPFAM" id="SSF53448">
    <property type="entry name" value="Nucleotide-diphospho-sugar transferases"/>
    <property type="match status" value="1"/>
</dbReference>
<evidence type="ECO:0000259" key="13">
    <source>
        <dbReference type="Pfam" id="PF00535"/>
    </source>
</evidence>
<evidence type="ECO:0000256" key="11">
    <source>
        <dbReference type="ARBA" id="ARBA00023136"/>
    </source>
</evidence>
<dbReference type="PANTHER" id="PTHR10859:SF91">
    <property type="entry name" value="DOLICHYL-PHOSPHATE BETA-GLUCOSYLTRANSFERASE"/>
    <property type="match status" value="1"/>
</dbReference>
<comment type="caution">
    <text evidence="14">The sequence shown here is derived from an EMBL/GenBank/DDBJ whole genome shotgun (WGS) entry which is preliminary data.</text>
</comment>
<dbReference type="InterPro" id="IPR035518">
    <property type="entry name" value="DPG_synthase"/>
</dbReference>
<keyword evidence="11" id="KW-0472">Membrane</keyword>
<dbReference type="CDD" id="cd04188">
    <property type="entry name" value="DPG_synthase"/>
    <property type="match status" value="1"/>
</dbReference>
<dbReference type="EMBL" id="JBHSWJ010000002">
    <property type="protein sequence ID" value="MFC6715557.1"/>
    <property type="molecule type" value="Genomic_DNA"/>
</dbReference>
<evidence type="ECO:0000256" key="10">
    <source>
        <dbReference type="ARBA" id="ARBA00022989"/>
    </source>
</evidence>
<evidence type="ECO:0000256" key="2">
    <source>
        <dbReference type="ARBA" id="ARBA00004922"/>
    </source>
</evidence>
<feature type="domain" description="Glycosyltransferase 2-like" evidence="13">
    <location>
        <begin position="17"/>
        <end position="183"/>
    </location>
</feature>
<evidence type="ECO:0000256" key="4">
    <source>
        <dbReference type="ARBA" id="ARBA00012583"/>
    </source>
</evidence>
<gene>
    <name evidence="14" type="ORF">ACFQBT_17735</name>
</gene>
<dbReference type="Proteomes" id="UP001596356">
    <property type="component" value="Unassembled WGS sequence"/>
</dbReference>
<dbReference type="Gene3D" id="3.90.550.10">
    <property type="entry name" value="Spore Coat Polysaccharide Biosynthesis Protein SpsA, Chain A"/>
    <property type="match status" value="1"/>
</dbReference>
<keyword evidence="10" id="KW-1133">Transmembrane helix</keyword>
<comment type="catalytic activity">
    <reaction evidence="12">
        <text>a di-trans,poly-cis-dolichyl phosphate + UDP-alpha-D-glucose = a di-trans,poly-cis-dolichyl beta-D-glucosyl phosphate + UDP</text>
        <dbReference type="Rhea" id="RHEA:15401"/>
        <dbReference type="Rhea" id="RHEA-COMP:19498"/>
        <dbReference type="Rhea" id="RHEA-COMP:19502"/>
        <dbReference type="ChEBI" id="CHEBI:57525"/>
        <dbReference type="ChEBI" id="CHEBI:57683"/>
        <dbReference type="ChEBI" id="CHEBI:58223"/>
        <dbReference type="ChEBI" id="CHEBI:58885"/>
        <dbReference type="EC" id="2.4.1.117"/>
    </reaction>
    <physiologicalReaction direction="left-to-right" evidence="12">
        <dbReference type="Rhea" id="RHEA:15402"/>
    </physiologicalReaction>
</comment>
<sequence length="279" mass="30866">MKRQSNSVGGGVTVLDVVIPVYNEQEQISDSVRTVHAYLSEQFAYPFRITVADNASTDGTLHIAHQVQRELSGVSVVHLEQKGRGRALKQTWLGSDALVLAYMDVDLSTDLDALAPLVASLMSGHSDVAIGSRLARGANVVRGLKRDVISRSYNRLLRTVLRVRFTDAQCGFKAIRADVARELLPLVKDTTWFFDTELLVLAQWSGLRTHEVPVDWYDDPDSRVDIPQTVKDDLAGVWRLLRTRSALRPALERIRVTMGRGRLLPIPVAAPLPLAAQPA</sequence>
<dbReference type="RefSeq" id="WP_377824762.1">
    <property type="nucleotide sequence ID" value="NZ_JBHSWJ010000002.1"/>
</dbReference>
<dbReference type="EC" id="2.4.1.117" evidence="4"/>
<dbReference type="InterPro" id="IPR001173">
    <property type="entry name" value="Glyco_trans_2-like"/>
</dbReference>
<evidence type="ECO:0000256" key="5">
    <source>
        <dbReference type="ARBA" id="ARBA00022676"/>
    </source>
</evidence>
<dbReference type="InterPro" id="IPR029044">
    <property type="entry name" value="Nucleotide-diphossugar_trans"/>
</dbReference>